<dbReference type="Proteomes" id="UP001156870">
    <property type="component" value="Unassembled WGS sequence"/>
</dbReference>
<dbReference type="PANTHER" id="PTHR30466">
    <property type="entry name" value="FLAVIN REDUCTASE"/>
    <property type="match status" value="1"/>
</dbReference>
<feature type="domain" description="Flavin reductase like" evidence="2">
    <location>
        <begin position="14"/>
        <end position="161"/>
    </location>
</feature>
<dbReference type="InterPro" id="IPR012349">
    <property type="entry name" value="Split_barrel_FMN-bd"/>
</dbReference>
<protein>
    <submittedName>
        <fullName evidence="3">Flavin oxidoreductase</fullName>
    </submittedName>
</protein>
<evidence type="ECO:0000256" key="1">
    <source>
        <dbReference type="ARBA" id="ARBA00023002"/>
    </source>
</evidence>
<dbReference type="Gene3D" id="2.30.110.10">
    <property type="entry name" value="Electron Transport, Fmn-binding Protein, Chain A"/>
    <property type="match status" value="1"/>
</dbReference>
<dbReference type="GO" id="GO:0010181">
    <property type="term" value="F:FMN binding"/>
    <property type="evidence" value="ECO:0007669"/>
    <property type="project" value="InterPro"/>
</dbReference>
<dbReference type="PANTHER" id="PTHR30466:SF1">
    <property type="entry name" value="FMN REDUCTASE (NADH) RUTF"/>
    <property type="match status" value="1"/>
</dbReference>
<dbReference type="RefSeq" id="WP_232594106.1">
    <property type="nucleotide sequence ID" value="NZ_BSPD01000102.1"/>
</dbReference>
<dbReference type="EMBL" id="BSPD01000102">
    <property type="protein sequence ID" value="GLS28170.1"/>
    <property type="molecule type" value="Genomic_DNA"/>
</dbReference>
<name>A0AA37T6Y5_9GAMM</name>
<evidence type="ECO:0000313" key="4">
    <source>
        <dbReference type="Proteomes" id="UP001156870"/>
    </source>
</evidence>
<organism evidence="3 4">
    <name type="scientific">Marinibactrum halimedae</name>
    <dbReference type="NCBI Taxonomy" id="1444977"/>
    <lineage>
        <taxon>Bacteria</taxon>
        <taxon>Pseudomonadati</taxon>
        <taxon>Pseudomonadota</taxon>
        <taxon>Gammaproteobacteria</taxon>
        <taxon>Cellvibrionales</taxon>
        <taxon>Cellvibrionaceae</taxon>
        <taxon>Marinibactrum</taxon>
    </lineage>
</organism>
<keyword evidence="4" id="KW-1185">Reference proteome</keyword>
<dbReference type="InterPro" id="IPR050268">
    <property type="entry name" value="NADH-dep_flavin_reductase"/>
</dbReference>
<dbReference type="SUPFAM" id="SSF50475">
    <property type="entry name" value="FMN-binding split barrel"/>
    <property type="match status" value="1"/>
</dbReference>
<accession>A0AA37T6Y5</accession>
<gene>
    <name evidence="3" type="ORF">GCM10007877_38890</name>
</gene>
<dbReference type="Pfam" id="PF01613">
    <property type="entry name" value="Flavin_Reduct"/>
    <property type="match status" value="1"/>
</dbReference>
<sequence length="161" mass="17328">MKEFDLEQSMKEGMRRLASGVCVVSTVEKGGARQAMTASSVTSVSMEPPSLLVCVNRSAAIYSSLMGGQPFSISVLGADQQDVSNRCAGLEDGEARFEIGDWQQCTETGVWYLGDAQSVFVCQRAKDIEFGTHLIMIGEVSRVLVSEAPISSLIYVDGGYL</sequence>
<reference evidence="3 4" key="1">
    <citation type="journal article" date="2014" name="Int. J. Syst. Evol. Microbiol.">
        <title>Complete genome sequence of Corynebacterium casei LMG S-19264T (=DSM 44701T), isolated from a smear-ripened cheese.</title>
        <authorList>
            <consortium name="US DOE Joint Genome Institute (JGI-PGF)"/>
            <person name="Walter F."/>
            <person name="Albersmeier A."/>
            <person name="Kalinowski J."/>
            <person name="Ruckert C."/>
        </authorList>
    </citation>
    <scope>NUCLEOTIDE SEQUENCE [LARGE SCALE GENOMIC DNA]</scope>
    <source>
        <strain evidence="3 4">NBRC 110095</strain>
    </source>
</reference>
<dbReference type="InterPro" id="IPR002563">
    <property type="entry name" value="Flavin_Rdtase-like_dom"/>
</dbReference>
<dbReference type="AlphaFoldDB" id="A0AA37T6Y5"/>
<evidence type="ECO:0000313" key="3">
    <source>
        <dbReference type="EMBL" id="GLS28170.1"/>
    </source>
</evidence>
<comment type="caution">
    <text evidence="3">The sequence shown here is derived from an EMBL/GenBank/DDBJ whole genome shotgun (WGS) entry which is preliminary data.</text>
</comment>
<dbReference type="GO" id="GO:0042602">
    <property type="term" value="F:riboflavin reductase (NADPH) activity"/>
    <property type="evidence" value="ECO:0007669"/>
    <property type="project" value="TreeGrafter"/>
</dbReference>
<dbReference type="SMART" id="SM00903">
    <property type="entry name" value="Flavin_Reduct"/>
    <property type="match status" value="1"/>
</dbReference>
<proteinExistence type="predicted"/>
<keyword evidence="1" id="KW-0560">Oxidoreductase</keyword>
<evidence type="ECO:0000259" key="2">
    <source>
        <dbReference type="SMART" id="SM00903"/>
    </source>
</evidence>